<comment type="caution">
    <text evidence="2">The sequence shown here is derived from an EMBL/GenBank/DDBJ whole genome shotgun (WGS) entry which is preliminary data.</text>
</comment>
<dbReference type="EMBL" id="SSOC01000001">
    <property type="protein sequence ID" value="THF67075.1"/>
    <property type="molecule type" value="Genomic_DNA"/>
</dbReference>
<proteinExistence type="predicted"/>
<keyword evidence="1" id="KW-0472">Membrane</keyword>
<dbReference type="Proteomes" id="UP000308430">
    <property type="component" value="Unassembled WGS sequence"/>
</dbReference>
<dbReference type="RefSeq" id="WP_136346484.1">
    <property type="nucleotide sequence ID" value="NZ_SSOC01000001.1"/>
</dbReference>
<keyword evidence="1" id="KW-1133">Transmembrane helix</keyword>
<feature type="transmembrane region" description="Helical" evidence="1">
    <location>
        <begin position="155"/>
        <end position="179"/>
    </location>
</feature>
<name>A0A4S4B3E2_9RHOO</name>
<feature type="transmembrane region" description="Helical" evidence="1">
    <location>
        <begin position="191"/>
        <end position="210"/>
    </location>
</feature>
<evidence type="ECO:0000256" key="1">
    <source>
        <dbReference type="SAM" id="Phobius"/>
    </source>
</evidence>
<gene>
    <name evidence="2" type="ORF">E6C76_01420</name>
</gene>
<protein>
    <submittedName>
        <fullName evidence="2">Uncharacterized protein</fullName>
    </submittedName>
</protein>
<evidence type="ECO:0000313" key="3">
    <source>
        <dbReference type="Proteomes" id="UP000308430"/>
    </source>
</evidence>
<accession>A0A4S4B3E2</accession>
<keyword evidence="1" id="KW-0812">Transmembrane</keyword>
<dbReference type="AlphaFoldDB" id="A0A4S4B3E2"/>
<evidence type="ECO:0000313" key="2">
    <source>
        <dbReference type="EMBL" id="THF67075.1"/>
    </source>
</evidence>
<sequence length="222" mass="25174">MSNLEDDIARLVSDYLIKQFRSGRGRFDHTKQAAELIRMISTKHISGIFSQDENRHSSSYQTHRERLGYEEKLEILIKNHSENSIEWADRQKKSVFEKAVSDFLERIGKEFETTTSAREAWQSKERIAELEAQIEFGKPAAQVTFWDRLNTRINLPYMIILCLSVVLIGGLTIIGLNASMTVNVEFNVGEILGALLVGTGVAAAGVSYATRDRIKPPQDREQ</sequence>
<organism evidence="2 3">
    <name type="scientific">Pseudothauera nasutitermitis</name>
    <dbReference type="NCBI Taxonomy" id="2565930"/>
    <lineage>
        <taxon>Bacteria</taxon>
        <taxon>Pseudomonadati</taxon>
        <taxon>Pseudomonadota</taxon>
        <taxon>Betaproteobacteria</taxon>
        <taxon>Rhodocyclales</taxon>
        <taxon>Zoogloeaceae</taxon>
        <taxon>Pseudothauera</taxon>
    </lineage>
</organism>
<keyword evidence="3" id="KW-1185">Reference proteome</keyword>
<reference evidence="2 3" key="1">
    <citation type="submission" date="2019-04" db="EMBL/GenBank/DDBJ databases">
        <title>Azoarcus nasutitermitis sp. nov. isolated from termite nest.</title>
        <authorList>
            <person name="Lin S.-Y."/>
            <person name="Hameed A."/>
            <person name="Hsu Y.-H."/>
            <person name="Young C.-C."/>
        </authorList>
    </citation>
    <scope>NUCLEOTIDE SEQUENCE [LARGE SCALE GENOMIC DNA]</scope>
    <source>
        <strain evidence="2 3">CC-YHH838</strain>
    </source>
</reference>